<dbReference type="EMBL" id="JBJQND010000006">
    <property type="protein sequence ID" value="KAL3874016.1"/>
    <property type="molecule type" value="Genomic_DNA"/>
</dbReference>
<reference evidence="3 4" key="1">
    <citation type="submission" date="2024-11" db="EMBL/GenBank/DDBJ databases">
        <title>Chromosome-level genome assembly of the freshwater bivalve Anodonta woodiana.</title>
        <authorList>
            <person name="Chen X."/>
        </authorList>
    </citation>
    <scope>NUCLEOTIDE SEQUENCE [LARGE SCALE GENOMIC DNA]</scope>
    <source>
        <strain evidence="3">MN2024</strain>
        <tissue evidence="3">Gills</tissue>
    </source>
</reference>
<dbReference type="Proteomes" id="UP001634394">
    <property type="component" value="Unassembled WGS sequence"/>
</dbReference>
<feature type="region of interest" description="Disordered" evidence="1">
    <location>
        <begin position="1"/>
        <end position="35"/>
    </location>
</feature>
<feature type="domain" description="Transglutaminase-like" evidence="2">
    <location>
        <begin position="112"/>
        <end position="182"/>
    </location>
</feature>
<dbReference type="SUPFAM" id="SSF54001">
    <property type="entry name" value="Cysteine proteinases"/>
    <property type="match status" value="1"/>
</dbReference>
<organism evidence="3 4">
    <name type="scientific">Sinanodonta woodiana</name>
    <name type="common">Chinese pond mussel</name>
    <name type="synonym">Anodonta woodiana</name>
    <dbReference type="NCBI Taxonomy" id="1069815"/>
    <lineage>
        <taxon>Eukaryota</taxon>
        <taxon>Metazoa</taxon>
        <taxon>Spiralia</taxon>
        <taxon>Lophotrochozoa</taxon>
        <taxon>Mollusca</taxon>
        <taxon>Bivalvia</taxon>
        <taxon>Autobranchia</taxon>
        <taxon>Heteroconchia</taxon>
        <taxon>Palaeoheterodonta</taxon>
        <taxon>Unionida</taxon>
        <taxon>Unionoidea</taxon>
        <taxon>Unionidae</taxon>
        <taxon>Unioninae</taxon>
        <taxon>Sinanodonta</taxon>
    </lineage>
</organism>
<dbReference type="Pfam" id="PF01841">
    <property type="entry name" value="Transglut_core"/>
    <property type="match status" value="1"/>
</dbReference>
<comment type="caution">
    <text evidence="3">The sequence shown here is derived from an EMBL/GenBank/DDBJ whole genome shotgun (WGS) entry which is preliminary data.</text>
</comment>
<dbReference type="InterPro" id="IPR002931">
    <property type="entry name" value="Transglutaminase-like"/>
</dbReference>
<dbReference type="InterPro" id="IPR038765">
    <property type="entry name" value="Papain-like_cys_pep_sf"/>
</dbReference>
<keyword evidence="4" id="KW-1185">Reference proteome</keyword>
<evidence type="ECO:0000259" key="2">
    <source>
        <dbReference type="SMART" id="SM00460"/>
    </source>
</evidence>
<dbReference type="InterPro" id="IPR056564">
    <property type="entry name" value="Ig-like_KY"/>
</dbReference>
<dbReference type="SMART" id="SM00460">
    <property type="entry name" value="TGc"/>
    <property type="match status" value="1"/>
</dbReference>
<evidence type="ECO:0000313" key="3">
    <source>
        <dbReference type="EMBL" id="KAL3874016.1"/>
    </source>
</evidence>
<evidence type="ECO:0000256" key="1">
    <source>
        <dbReference type="SAM" id="MobiDB-lite"/>
    </source>
</evidence>
<proteinExistence type="predicted"/>
<dbReference type="AlphaFoldDB" id="A0ABD3WKZ5"/>
<dbReference type="InterPro" id="IPR052557">
    <property type="entry name" value="CAP/Cytokinesis_protein"/>
</dbReference>
<protein>
    <recommendedName>
        <fullName evidence="2">Transglutaminase-like domain-containing protein</fullName>
    </recommendedName>
</protein>
<accession>A0ABD3WKZ5</accession>
<feature type="compositionally biased region" description="Basic and acidic residues" evidence="1">
    <location>
        <begin position="1"/>
        <end position="27"/>
    </location>
</feature>
<name>A0ABD3WKZ5_SINWO</name>
<dbReference type="Gene3D" id="3.10.620.30">
    <property type="match status" value="1"/>
</dbReference>
<dbReference type="Pfam" id="PF23265">
    <property type="entry name" value="Ig-like_KY"/>
    <property type="match status" value="2"/>
</dbReference>
<dbReference type="PANTHER" id="PTHR46333:SF2">
    <property type="entry name" value="CYTOKINESIS PROTEIN 3"/>
    <property type="match status" value="1"/>
</dbReference>
<dbReference type="PANTHER" id="PTHR46333">
    <property type="entry name" value="CYTOKINESIS PROTEIN 3"/>
    <property type="match status" value="1"/>
</dbReference>
<evidence type="ECO:0000313" key="4">
    <source>
        <dbReference type="Proteomes" id="UP001634394"/>
    </source>
</evidence>
<sequence>MPICLEKKKEKKHDYSESDTVKKEEVIPRPSNTKKKDIVPDPDIFKGIDEHALKASTSVLQSASELAKYLVQQARNDLERIRAFYRWITENIRYDTDGFFSGKPSSCEPEDVLRSGKSVCQGYADLFTTLCRKVGISAKTITGYAKGYSYHPEISITPSADTNHAWNVVLLNGDWRFVECTWGAGHVNGQTFVKEFTEFYFLTDPEHFINAHFPRMEMNEEQDSKWQLLWKPISLTEYSRRLKLGKDAMKYDVTPVSHTSGVLEIQSEETITIKDEKMNIENWIVNFCLKDGTEMGNYVMSYLQDQTTLKIIVRPPTQAKYILKIYGKPKMKQTKLYKNLIEYIVKSNNEAKHVKPYPCRKQPWASCPEYEIYGFTEKAMETPIYVAKGGEVRITIPTTRLIDIMAKIRHSLDADGNLENYCLVEAVPQYIAVEARFPKEGFYELEILVKKESDGHYWPAISYLVDCPTTMDPCYGFPVQYNLKYQCRLLEPRRNPLPAETVITFRFESPICQKIFVSGKYFDKTEKNVFEGTISTPDSGDLVVFGSVNGNGSLQGLFKFSISN</sequence>
<gene>
    <name evidence="3" type="ORF">ACJMK2_037085</name>
</gene>